<sequence length="244" mass="26149">MNINFENKRILVTGAASGIGKGIATRLVQCGGTVIAVDRSEENLDKLKGEFPTVIPVAVDLGSWNEAQEKIKVVLPVDLLVNCAGLDIIQSVGDITEDAFDKIFNVNIKGLVAVTQIVVNDLIQRNTPGSIVNISSQASLSGLLYQSLYCASKGAVDAFTRALAMEVGPKKIRVNCVNPTIVMTELAIKAWSDPVRKQAVLDRIPLQRFAEIDEVVDVVLFLLSDRSSMVTGHCLAVDGGFLAA</sequence>
<evidence type="ECO:0000256" key="1">
    <source>
        <dbReference type="ARBA" id="ARBA00006484"/>
    </source>
</evidence>
<organism evidence="5 6">
    <name type="scientific">Sitophilus oryzae</name>
    <name type="common">Rice weevil</name>
    <name type="synonym">Curculio oryzae</name>
    <dbReference type="NCBI Taxonomy" id="7048"/>
    <lineage>
        <taxon>Eukaryota</taxon>
        <taxon>Metazoa</taxon>
        <taxon>Ecdysozoa</taxon>
        <taxon>Arthropoda</taxon>
        <taxon>Hexapoda</taxon>
        <taxon>Insecta</taxon>
        <taxon>Pterygota</taxon>
        <taxon>Neoptera</taxon>
        <taxon>Endopterygota</taxon>
        <taxon>Coleoptera</taxon>
        <taxon>Polyphaga</taxon>
        <taxon>Cucujiformia</taxon>
        <taxon>Curculionidae</taxon>
        <taxon>Dryophthorinae</taxon>
        <taxon>Sitophilus</taxon>
    </lineage>
</organism>
<dbReference type="FunCoup" id="A0A6J2YAK8">
    <property type="interactions" value="247"/>
</dbReference>
<protein>
    <submittedName>
        <fullName evidence="6">L-xylulose reductase-like</fullName>
    </submittedName>
</protein>
<dbReference type="KEGG" id="soy:115885455"/>
<dbReference type="GO" id="GO:0006006">
    <property type="term" value="P:glucose metabolic process"/>
    <property type="evidence" value="ECO:0007669"/>
    <property type="project" value="TreeGrafter"/>
</dbReference>
<dbReference type="PANTHER" id="PTHR44252">
    <property type="entry name" value="D-ERYTHRULOSE REDUCTASE"/>
    <property type="match status" value="1"/>
</dbReference>
<dbReference type="Proteomes" id="UP000504635">
    <property type="component" value="Unplaced"/>
</dbReference>
<dbReference type="InterPro" id="IPR036291">
    <property type="entry name" value="NAD(P)-bd_dom_sf"/>
</dbReference>
<dbReference type="InParanoid" id="A0A6J2YAK8"/>
<evidence type="ECO:0000313" key="6">
    <source>
        <dbReference type="RefSeq" id="XP_030760234.1"/>
    </source>
</evidence>
<comment type="subunit">
    <text evidence="2">Homotetramer.</text>
</comment>
<dbReference type="GO" id="GO:0005997">
    <property type="term" value="P:xylulose metabolic process"/>
    <property type="evidence" value="ECO:0007669"/>
    <property type="project" value="TreeGrafter"/>
</dbReference>
<dbReference type="PROSITE" id="PS00061">
    <property type="entry name" value="ADH_SHORT"/>
    <property type="match status" value="1"/>
</dbReference>
<dbReference type="Gene3D" id="3.40.50.720">
    <property type="entry name" value="NAD(P)-binding Rossmann-like Domain"/>
    <property type="match status" value="1"/>
</dbReference>
<dbReference type="InterPro" id="IPR002347">
    <property type="entry name" value="SDR_fam"/>
</dbReference>
<evidence type="ECO:0000256" key="4">
    <source>
        <dbReference type="ARBA" id="ARBA00023002"/>
    </source>
</evidence>
<reference evidence="6" key="1">
    <citation type="submission" date="2025-08" db="UniProtKB">
        <authorList>
            <consortium name="RefSeq"/>
        </authorList>
    </citation>
    <scope>IDENTIFICATION</scope>
    <source>
        <tissue evidence="6">Gonads</tissue>
    </source>
</reference>
<keyword evidence="5" id="KW-1185">Reference proteome</keyword>
<dbReference type="OrthoDB" id="1393670at2759"/>
<gene>
    <name evidence="6" type="primary">LOC115885455</name>
</gene>
<evidence type="ECO:0000256" key="3">
    <source>
        <dbReference type="ARBA" id="ARBA00022857"/>
    </source>
</evidence>
<dbReference type="GO" id="GO:0004090">
    <property type="term" value="F:carbonyl reductase (NADPH) activity"/>
    <property type="evidence" value="ECO:0007669"/>
    <property type="project" value="TreeGrafter"/>
</dbReference>
<dbReference type="GO" id="GO:0050038">
    <property type="term" value="F:L-xylulose reductase (NADPH) activity"/>
    <property type="evidence" value="ECO:0007669"/>
    <property type="project" value="TreeGrafter"/>
</dbReference>
<dbReference type="PANTHER" id="PTHR44252:SF3">
    <property type="entry name" value="D-ERYTHRULOSE REDUCTASE-RELATED"/>
    <property type="match status" value="1"/>
</dbReference>
<dbReference type="Pfam" id="PF13561">
    <property type="entry name" value="adh_short_C2"/>
    <property type="match status" value="1"/>
</dbReference>
<dbReference type="SUPFAM" id="SSF51735">
    <property type="entry name" value="NAD(P)-binding Rossmann-fold domains"/>
    <property type="match status" value="1"/>
</dbReference>
<dbReference type="GeneID" id="115885455"/>
<keyword evidence="3" id="KW-0521">NADP</keyword>
<dbReference type="PRINTS" id="PR00081">
    <property type="entry name" value="GDHRDH"/>
</dbReference>
<proteinExistence type="inferred from homology"/>
<accession>A0A6J2YAK8</accession>
<dbReference type="AlphaFoldDB" id="A0A6J2YAK8"/>
<dbReference type="InterPro" id="IPR051737">
    <property type="entry name" value="L-xylulose/Carbonyl_redctase"/>
</dbReference>
<dbReference type="FunFam" id="3.40.50.720:FF:000214">
    <property type="entry name" value="L-xylulose reductase"/>
    <property type="match status" value="1"/>
</dbReference>
<keyword evidence="4" id="KW-0560">Oxidoreductase</keyword>
<comment type="similarity">
    <text evidence="1">Belongs to the short-chain dehydrogenases/reductases (SDR) family.</text>
</comment>
<dbReference type="RefSeq" id="XP_030760234.1">
    <property type="nucleotide sequence ID" value="XM_030904374.1"/>
</dbReference>
<dbReference type="PRINTS" id="PR00080">
    <property type="entry name" value="SDRFAMILY"/>
</dbReference>
<dbReference type="InterPro" id="IPR020904">
    <property type="entry name" value="Sc_DH/Rdtase_CS"/>
</dbReference>
<evidence type="ECO:0000313" key="5">
    <source>
        <dbReference type="Proteomes" id="UP000504635"/>
    </source>
</evidence>
<name>A0A6J2YAK8_SITOR</name>
<evidence type="ECO:0000256" key="2">
    <source>
        <dbReference type="ARBA" id="ARBA00011881"/>
    </source>
</evidence>